<keyword evidence="1" id="KW-0175">Coiled coil</keyword>
<accession>A0A7R9Y5U4</accession>
<feature type="compositionally biased region" description="Basic and acidic residues" evidence="2">
    <location>
        <begin position="187"/>
        <end position="199"/>
    </location>
</feature>
<gene>
    <name evidence="3" type="ORF">MPUS1402_LOCUS9627</name>
</gene>
<sequence length="277" mass="30929">MPGMGGGGGSSRERERKRGRGGAIPWHLLTKSNVYAACKGILFVWCVLALVWVGKLHGDKEELKGKLSSTGIQKVRESIAHRREKENLHKEIEAHKEKHGEAHSRAEEATAIASKHADDLDKLRAELDHARWETSERDKSLRQLEARLKKCEDRSARRGRGSPVPPKTGNTSPSPTPGVKRPAVGTPRREPRDRTEPPRVPRGRPRSGGWFGGDTKPKSPEERRAAMEDPETDEKIDMDDLQKELDELAQGKYRDGESDYGDGDAAPVPQEDENEYE</sequence>
<proteinExistence type="predicted"/>
<evidence type="ECO:0000256" key="1">
    <source>
        <dbReference type="SAM" id="Coils"/>
    </source>
</evidence>
<feature type="compositionally biased region" description="Basic and acidic residues" evidence="2">
    <location>
        <begin position="215"/>
        <end position="246"/>
    </location>
</feature>
<dbReference type="AlphaFoldDB" id="A0A7R9Y5U4"/>
<feature type="coiled-coil region" evidence="1">
    <location>
        <begin position="78"/>
        <end position="133"/>
    </location>
</feature>
<dbReference type="EMBL" id="HBDY01012724">
    <property type="protein sequence ID" value="CAD8245264.1"/>
    <property type="molecule type" value="Transcribed_RNA"/>
</dbReference>
<organism evidence="3">
    <name type="scientific">Micromonas pusilla</name>
    <name type="common">Picoplanktonic green alga</name>
    <name type="synonym">Chromulina pusilla</name>
    <dbReference type="NCBI Taxonomy" id="38833"/>
    <lineage>
        <taxon>Eukaryota</taxon>
        <taxon>Viridiplantae</taxon>
        <taxon>Chlorophyta</taxon>
        <taxon>Mamiellophyceae</taxon>
        <taxon>Mamiellales</taxon>
        <taxon>Mamiellaceae</taxon>
        <taxon>Micromonas</taxon>
    </lineage>
</organism>
<name>A0A7R9Y5U4_MICPS</name>
<evidence type="ECO:0000313" key="3">
    <source>
        <dbReference type="EMBL" id="CAD8245264.1"/>
    </source>
</evidence>
<protein>
    <submittedName>
        <fullName evidence="3">Uncharacterized protein</fullName>
    </submittedName>
</protein>
<feature type="region of interest" description="Disordered" evidence="2">
    <location>
        <begin position="149"/>
        <end position="277"/>
    </location>
</feature>
<evidence type="ECO:0000256" key="2">
    <source>
        <dbReference type="SAM" id="MobiDB-lite"/>
    </source>
</evidence>
<reference evidence="3" key="1">
    <citation type="submission" date="2021-01" db="EMBL/GenBank/DDBJ databases">
        <authorList>
            <person name="Corre E."/>
            <person name="Pelletier E."/>
            <person name="Niang G."/>
            <person name="Scheremetjew M."/>
            <person name="Finn R."/>
            <person name="Kale V."/>
            <person name="Holt S."/>
            <person name="Cochrane G."/>
            <person name="Meng A."/>
            <person name="Brown T."/>
            <person name="Cohen L."/>
        </authorList>
    </citation>
    <scope>NUCLEOTIDE SEQUENCE</scope>
    <source>
        <strain evidence="3">RCC1614</strain>
    </source>
</reference>